<dbReference type="RefSeq" id="WP_264282023.1">
    <property type="nucleotide sequence ID" value="NZ_CP107006.1"/>
</dbReference>
<dbReference type="Gene3D" id="2.40.420.20">
    <property type="match status" value="1"/>
</dbReference>
<reference evidence="6" key="1">
    <citation type="submission" date="2022-10" db="EMBL/GenBank/DDBJ databases">
        <title>Chitinophaga sp. nov., isolated from soil.</title>
        <authorList>
            <person name="Jeon C.O."/>
        </authorList>
    </citation>
    <scope>NUCLEOTIDE SEQUENCE</scope>
    <source>
        <strain evidence="6">R8</strain>
    </source>
</reference>
<dbReference type="InterPro" id="IPR058647">
    <property type="entry name" value="BSH_CzcB-like"/>
</dbReference>
<evidence type="ECO:0000256" key="2">
    <source>
        <dbReference type="SAM" id="SignalP"/>
    </source>
</evidence>
<gene>
    <name evidence="6" type="ORF">MKQ68_03040</name>
</gene>
<dbReference type="InterPro" id="IPR058637">
    <property type="entry name" value="YknX-like_C"/>
</dbReference>
<keyword evidence="2" id="KW-0732">Signal</keyword>
<dbReference type="Gene3D" id="1.10.287.470">
    <property type="entry name" value="Helix hairpin bin"/>
    <property type="match status" value="1"/>
</dbReference>
<organism evidence="6 7">
    <name type="scientific">Chitinophaga horti</name>
    <dbReference type="NCBI Taxonomy" id="2920382"/>
    <lineage>
        <taxon>Bacteria</taxon>
        <taxon>Pseudomonadati</taxon>
        <taxon>Bacteroidota</taxon>
        <taxon>Chitinophagia</taxon>
        <taxon>Chitinophagales</taxon>
        <taxon>Chitinophagaceae</taxon>
        <taxon>Chitinophaga</taxon>
    </lineage>
</organism>
<evidence type="ECO:0000259" key="5">
    <source>
        <dbReference type="Pfam" id="PF25989"/>
    </source>
</evidence>
<dbReference type="Pfam" id="PF25973">
    <property type="entry name" value="BSH_CzcB"/>
    <property type="match status" value="1"/>
</dbReference>
<evidence type="ECO:0000259" key="4">
    <source>
        <dbReference type="Pfam" id="PF25973"/>
    </source>
</evidence>
<sequence>MRRKFMLPAAILITATVAWVGCGSSESKANKAEVTTEPVKETITLEKGSISTSLNLPGELIAFQQVDLYAKVSSFVKKLNVDVGSEVKAGQLLAVLEAPEISAQLSGADSRLQALQALYTASKANYDRLLETSKTPGTISPNDLDIAKARQQADYAQLQAAKAAQKEISDNRNYLEIRAPFNGVITSRNVSAGAFVGPNAKEPMLTLQEQDHLRLVVAVPEVYSVFINKNSKIDFSVKSLPGQKFSANVSRLAGALDNRLRSQRIEMDVPNTNKKLLPGMVAELQVSLPATDSAYVVPSSAVLTSSEGVFVIKVNNKKVEWVPIKKGREADKKVEIFGDLQASDTIVKEATEEVRNGSVWK</sequence>
<name>A0ABY6J334_9BACT</name>
<evidence type="ECO:0000256" key="1">
    <source>
        <dbReference type="ARBA" id="ARBA00009477"/>
    </source>
</evidence>
<dbReference type="Pfam" id="PF25954">
    <property type="entry name" value="Beta-barrel_RND_2"/>
    <property type="match status" value="1"/>
</dbReference>
<dbReference type="PANTHER" id="PTHR30469:SF37">
    <property type="entry name" value="RAGD PROTEIN"/>
    <property type="match status" value="1"/>
</dbReference>
<accession>A0ABY6J334</accession>
<feature type="chain" id="PRO_5047233922" evidence="2">
    <location>
        <begin position="21"/>
        <end position="361"/>
    </location>
</feature>
<feature type="signal peptide" evidence="2">
    <location>
        <begin position="1"/>
        <end position="20"/>
    </location>
</feature>
<dbReference type="PROSITE" id="PS51257">
    <property type="entry name" value="PROKAR_LIPOPROTEIN"/>
    <property type="match status" value="1"/>
</dbReference>
<feature type="domain" description="CzcB-like barrel-sandwich hybrid" evidence="4">
    <location>
        <begin position="66"/>
        <end position="200"/>
    </location>
</feature>
<dbReference type="Pfam" id="PF25989">
    <property type="entry name" value="YknX_C"/>
    <property type="match status" value="1"/>
</dbReference>
<evidence type="ECO:0000313" key="6">
    <source>
        <dbReference type="EMBL" id="UYQ94065.1"/>
    </source>
</evidence>
<dbReference type="EMBL" id="CP107006">
    <property type="protein sequence ID" value="UYQ94065.1"/>
    <property type="molecule type" value="Genomic_DNA"/>
</dbReference>
<dbReference type="InterPro" id="IPR006143">
    <property type="entry name" value="RND_pump_MFP"/>
</dbReference>
<protein>
    <submittedName>
        <fullName evidence="6">Efflux RND transporter periplasmic adaptor subunit</fullName>
    </submittedName>
</protein>
<dbReference type="InterPro" id="IPR058792">
    <property type="entry name" value="Beta-barrel_RND_2"/>
</dbReference>
<dbReference type="NCBIfam" id="TIGR01730">
    <property type="entry name" value="RND_mfp"/>
    <property type="match status" value="1"/>
</dbReference>
<feature type="domain" description="CusB-like beta-barrel" evidence="3">
    <location>
        <begin position="215"/>
        <end position="287"/>
    </location>
</feature>
<dbReference type="PANTHER" id="PTHR30469">
    <property type="entry name" value="MULTIDRUG RESISTANCE PROTEIN MDTA"/>
    <property type="match status" value="1"/>
</dbReference>
<keyword evidence="7" id="KW-1185">Reference proteome</keyword>
<comment type="similarity">
    <text evidence="1">Belongs to the membrane fusion protein (MFP) (TC 8.A.1) family.</text>
</comment>
<dbReference type="Gene3D" id="2.40.50.100">
    <property type="match status" value="1"/>
</dbReference>
<feature type="domain" description="YknX-like C-terminal permuted SH3-like" evidence="5">
    <location>
        <begin position="295"/>
        <end position="358"/>
    </location>
</feature>
<proteinExistence type="inferred from homology"/>
<evidence type="ECO:0000313" key="7">
    <source>
        <dbReference type="Proteomes" id="UP001162741"/>
    </source>
</evidence>
<evidence type="ECO:0000259" key="3">
    <source>
        <dbReference type="Pfam" id="PF25954"/>
    </source>
</evidence>
<dbReference type="Proteomes" id="UP001162741">
    <property type="component" value="Chromosome"/>
</dbReference>
<dbReference type="SUPFAM" id="SSF111369">
    <property type="entry name" value="HlyD-like secretion proteins"/>
    <property type="match status" value="1"/>
</dbReference>
<dbReference type="Gene3D" id="2.40.30.170">
    <property type="match status" value="1"/>
</dbReference>